<keyword evidence="2" id="KW-0547">Nucleotide-binding</keyword>
<organism evidence="2 3">
    <name type="scientific">Chryseobacterium limigenitum</name>
    <dbReference type="NCBI Taxonomy" id="1612149"/>
    <lineage>
        <taxon>Bacteria</taxon>
        <taxon>Pseudomonadati</taxon>
        <taxon>Bacteroidota</taxon>
        <taxon>Flavobacteriia</taxon>
        <taxon>Flavobacteriales</taxon>
        <taxon>Weeksellaceae</taxon>
        <taxon>Chryseobacterium group</taxon>
        <taxon>Chryseobacterium</taxon>
    </lineage>
</organism>
<dbReference type="InterPro" id="IPR038461">
    <property type="entry name" value="Schlafen_AlbA_2_dom_sf"/>
</dbReference>
<feature type="domain" description="Schlafen AlbA-2" evidence="1">
    <location>
        <begin position="26"/>
        <end position="123"/>
    </location>
</feature>
<dbReference type="Gene3D" id="3.30.950.30">
    <property type="entry name" value="Schlafen, AAA domain"/>
    <property type="match status" value="1"/>
</dbReference>
<dbReference type="PANTHER" id="PTHR30595:SF6">
    <property type="entry name" value="SCHLAFEN ALBA-2 DOMAIN-CONTAINING PROTEIN"/>
    <property type="match status" value="1"/>
</dbReference>
<evidence type="ECO:0000313" key="2">
    <source>
        <dbReference type="EMBL" id="SFZ95154.1"/>
    </source>
</evidence>
<accession>A0A1K2ISC3</accession>
<gene>
    <name evidence="2" type="ORF">SAMN05216324_108174</name>
</gene>
<dbReference type="Pfam" id="PF13749">
    <property type="entry name" value="HATPase_c_4"/>
    <property type="match status" value="1"/>
</dbReference>
<dbReference type="STRING" id="1612149.SAMN05216324_108174"/>
<keyword evidence="2" id="KW-0067">ATP-binding</keyword>
<evidence type="ECO:0000313" key="3">
    <source>
        <dbReference type="Proteomes" id="UP000182034"/>
    </source>
</evidence>
<dbReference type="RefSeq" id="WP_072410377.1">
    <property type="nucleotide sequence ID" value="NZ_FPKW01000008.1"/>
</dbReference>
<keyword evidence="2" id="KW-0378">Hydrolase</keyword>
<dbReference type="AlphaFoldDB" id="A0A1K2ISC3"/>
<dbReference type="PANTHER" id="PTHR30595">
    <property type="entry name" value="GLPR-RELATED TRANSCRIPTIONAL REPRESSOR"/>
    <property type="match status" value="1"/>
</dbReference>
<protein>
    <submittedName>
        <fullName evidence="2">ATP-dependent DNA helicase RecG</fullName>
    </submittedName>
</protein>
<dbReference type="InterPro" id="IPR007421">
    <property type="entry name" value="Schlafen_AlbA_2_dom"/>
</dbReference>
<dbReference type="OrthoDB" id="9807907at2"/>
<name>A0A1K2ISC3_9FLAO</name>
<sequence>MSINSFINELTRQQENAQIEFYIGFDPDQLLQSVCAFLNGEGGWIVIGHDGKRLLGASELTAVQMDQLRSDINDRIFPQPLVYVQRDTYEGKTVGLINVLKGARPPYSLDQKYYVRSARSTKIAASDDISLLLRSSNEHTSTWEKQTMIDAEISDLRNMEIELTIKEAQKIGKGNAIPTDRREFLSYFQLIDYAAVKNGAVVLFGKTPAQFLAQCRIRITVMPEGKTGDRYADTTIIESDLFSSFEKVSNYFRERLPMVSEFRNDSWDRINREKFPSDALDEAIVNAMVHRDYGDMGGDITINIYPDKIEIINSGEIPSAIITGKSTIEAHHSVLRNPTIAHMFYLRGKMEKLGRGLSLIKERFVDLGLQTPEWSTQNGYTTLTLYGIARPVEFNERMRRFLEHFGSEGKFSRDEYETFFEGEIQQRAARGDLQKLVEGGWLSKIGKGPTTSYSRTRKKMPDNAG</sequence>
<dbReference type="GO" id="GO:0004386">
    <property type="term" value="F:helicase activity"/>
    <property type="evidence" value="ECO:0007669"/>
    <property type="project" value="UniProtKB-KW"/>
</dbReference>
<reference evidence="3" key="1">
    <citation type="submission" date="2016-10" db="EMBL/GenBank/DDBJ databases">
        <authorList>
            <person name="Varghese N."/>
            <person name="Submissions S."/>
        </authorList>
    </citation>
    <scope>NUCLEOTIDE SEQUENCE [LARGE SCALE GENOMIC DNA]</scope>
    <source>
        <strain evidence="3">SUR2</strain>
    </source>
</reference>
<keyword evidence="3" id="KW-1185">Reference proteome</keyword>
<dbReference type="EMBL" id="FPKW01000008">
    <property type="protein sequence ID" value="SFZ95154.1"/>
    <property type="molecule type" value="Genomic_DNA"/>
</dbReference>
<keyword evidence="2" id="KW-0347">Helicase</keyword>
<dbReference type="InterPro" id="IPR038475">
    <property type="entry name" value="RecG_C_sf"/>
</dbReference>
<evidence type="ECO:0000259" key="1">
    <source>
        <dbReference type="Pfam" id="PF04326"/>
    </source>
</evidence>
<proteinExistence type="predicted"/>
<dbReference type="Proteomes" id="UP000182034">
    <property type="component" value="Unassembled WGS sequence"/>
</dbReference>
<dbReference type="Pfam" id="PF04326">
    <property type="entry name" value="SLFN_AlbA_2"/>
    <property type="match status" value="1"/>
</dbReference>
<dbReference type="Gene3D" id="3.30.565.60">
    <property type="match status" value="1"/>
</dbReference>